<sequence>MKRVPSIVLGGLLAASVPLLAATHSAENPKQLVIISFDGAHDNALWDKSRTIAEKSGARFTYFLSCTFLMTREDGRSYHPPHHRAGKSNVGFASSHEDVRQRLGHIWKARREGHEIASHGCGHFDGKDWSARDWNQEFAAFSQALKDAWARNGDGESEPKGWREFASTGIKGFRAPYLSTSGNLYAALNASGFAYDASGVSRGPVMPGRNGAVTTFDLPLIPEGPGNRRIIAMDYNLFVRHSGGFENAKNTEQFEARSFEAFRRAFDEQYNGERRPLQIGFHFVEMNGGAYWRAMERFATETCAMPDVACVTYSTAMRMLQENAEDGGA</sequence>
<dbReference type="PANTHER" id="PTHR45985:SF3">
    <property type="entry name" value="CHITIN DEACETYLASE-LIKE 4"/>
    <property type="match status" value="1"/>
</dbReference>
<dbReference type="EMBL" id="JAICBX010000005">
    <property type="protein sequence ID" value="MBW8640239.1"/>
    <property type="molecule type" value="Genomic_DNA"/>
</dbReference>
<dbReference type="InterPro" id="IPR052740">
    <property type="entry name" value="CE4"/>
</dbReference>
<dbReference type="SUPFAM" id="SSF88713">
    <property type="entry name" value="Glycoside hydrolase/deacetylase"/>
    <property type="match status" value="1"/>
</dbReference>
<protein>
    <submittedName>
        <fullName evidence="2">Polysaccharide deacetylase</fullName>
    </submittedName>
</protein>
<evidence type="ECO:0000313" key="3">
    <source>
        <dbReference type="Proteomes" id="UP001196509"/>
    </source>
</evidence>
<dbReference type="Proteomes" id="UP001196509">
    <property type="component" value="Unassembled WGS sequence"/>
</dbReference>
<comment type="caution">
    <text evidence="2">The sequence shown here is derived from an EMBL/GenBank/DDBJ whole genome shotgun (WGS) entry which is preliminary data.</text>
</comment>
<organism evidence="2 3">
    <name type="scientific">Flavimaribacter sediminis</name>
    <dbReference type="NCBI Taxonomy" id="2865987"/>
    <lineage>
        <taxon>Bacteria</taxon>
        <taxon>Pseudomonadati</taxon>
        <taxon>Pseudomonadota</taxon>
        <taxon>Alphaproteobacteria</taxon>
        <taxon>Hyphomicrobiales</taxon>
        <taxon>Rhizobiaceae</taxon>
        <taxon>Flavimaribacter</taxon>
    </lineage>
</organism>
<gene>
    <name evidence="2" type="ORF">K1W69_23800</name>
</gene>
<dbReference type="InterPro" id="IPR011330">
    <property type="entry name" value="Glyco_hydro/deAcase_b/a-brl"/>
</dbReference>
<name>A0AAE3D2X4_9HYPH</name>
<keyword evidence="3" id="KW-1185">Reference proteome</keyword>
<reference evidence="2" key="1">
    <citation type="submission" date="2021-08" db="EMBL/GenBank/DDBJ databases">
        <title>Hoeflea bacterium WL0058 sp. nov., isolated from the sediment.</title>
        <authorList>
            <person name="Wang L."/>
            <person name="Zhang D."/>
        </authorList>
    </citation>
    <scope>NUCLEOTIDE SEQUENCE</scope>
    <source>
        <strain evidence="2">WL0058</strain>
    </source>
</reference>
<feature type="signal peptide" evidence="1">
    <location>
        <begin position="1"/>
        <end position="21"/>
    </location>
</feature>
<dbReference type="RefSeq" id="WP_220230948.1">
    <property type="nucleotide sequence ID" value="NZ_JAICBX010000005.1"/>
</dbReference>
<dbReference type="Gene3D" id="3.20.20.370">
    <property type="entry name" value="Glycoside hydrolase/deacetylase"/>
    <property type="match status" value="1"/>
</dbReference>
<evidence type="ECO:0000313" key="2">
    <source>
        <dbReference type="EMBL" id="MBW8640239.1"/>
    </source>
</evidence>
<dbReference type="GO" id="GO:0005975">
    <property type="term" value="P:carbohydrate metabolic process"/>
    <property type="evidence" value="ECO:0007669"/>
    <property type="project" value="InterPro"/>
</dbReference>
<evidence type="ECO:0000256" key="1">
    <source>
        <dbReference type="SAM" id="SignalP"/>
    </source>
</evidence>
<feature type="chain" id="PRO_5041964174" evidence="1">
    <location>
        <begin position="22"/>
        <end position="329"/>
    </location>
</feature>
<keyword evidence="1" id="KW-0732">Signal</keyword>
<accession>A0AAE3D2X4</accession>
<dbReference type="PANTHER" id="PTHR45985">
    <property type="match status" value="1"/>
</dbReference>
<dbReference type="AlphaFoldDB" id="A0AAE3D2X4"/>
<proteinExistence type="predicted"/>